<evidence type="ECO:0000313" key="2">
    <source>
        <dbReference type="Proteomes" id="UP000037931"/>
    </source>
</evidence>
<dbReference type="PATRIC" id="fig|50340.43.peg.3570"/>
<evidence type="ECO:0000313" key="1">
    <source>
        <dbReference type="EMBL" id="KPA87637.1"/>
    </source>
</evidence>
<comment type="caution">
    <text evidence="1">The sequence shown here is derived from an EMBL/GenBank/DDBJ whole genome shotgun (WGS) entry which is preliminary data.</text>
</comment>
<sequence length="205" mass="23236">MLVRVTENQTPLWIQATEVVKEKFRSSYKASVEPNPQYFALTQDADEQILSCAGITFADHRTLFSEQYLSEPIEVILSRRFEKTIDRSNIAEIGNLISHHLTAGIIMVNMIPLLAWCMGAHYLLCTVTPRVREMMESCQIVFEPLLAADPDRLVNDDGKSWGSYYSKQPVTGFIRVDPQRSRFAALTLNTLFSQLPTDLPARAQP</sequence>
<dbReference type="AlphaFoldDB" id="A0A0M9GCF1"/>
<dbReference type="Proteomes" id="UP000037931">
    <property type="component" value="Unassembled WGS sequence"/>
</dbReference>
<keyword evidence="2" id="KW-1185">Reference proteome</keyword>
<proteinExistence type="predicted"/>
<reference evidence="1 2" key="1">
    <citation type="journal article" date="2015" name="PLoS ONE">
        <title>Rice-Infecting Pseudomonas Genomes Are Highly Accessorized and Harbor Multiple Putative Virulence Mechanisms to Cause Sheath Brown Rot.</title>
        <authorList>
            <person name="Quibod I.L."/>
            <person name="Grande G."/>
            <person name="Oreiro E.G."/>
            <person name="Borja F.N."/>
            <person name="Dossa G.S."/>
            <person name="Mauleon R."/>
            <person name="Cruz C.V."/>
            <person name="Oliva R."/>
        </authorList>
    </citation>
    <scope>NUCLEOTIDE SEQUENCE [LARGE SCALE GENOMIC DNA]</scope>
    <source>
        <strain evidence="1 2">IRRI 6609</strain>
    </source>
</reference>
<dbReference type="RefSeq" id="WP_054059268.1">
    <property type="nucleotide sequence ID" value="NZ_JAQMZR010000009.1"/>
</dbReference>
<organism evidence="1 2">
    <name type="scientific">Pseudomonas asplenii</name>
    <dbReference type="NCBI Taxonomy" id="53407"/>
    <lineage>
        <taxon>Bacteria</taxon>
        <taxon>Pseudomonadati</taxon>
        <taxon>Pseudomonadota</taxon>
        <taxon>Gammaproteobacteria</taxon>
        <taxon>Pseudomonadales</taxon>
        <taxon>Pseudomonadaceae</taxon>
        <taxon>Pseudomonas</taxon>
    </lineage>
</organism>
<dbReference type="Pfam" id="PF12261">
    <property type="entry name" value="T_hemolysin"/>
    <property type="match status" value="1"/>
</dbReference>
<protein>
    <submittedName>
        <fullName evidence="1">Thermostable hemolysin</fullName>
    </submittedName>
</protein>
<accession>A0A0M9GCF1</accession>
<dbReference type="OrthoDB" id="7432757at2"/>
<dbReference type="InterPro" id="IPR022050">
    <property type="entry name" value="T_hemolysin"/>
</dbReference>
<gene>
    <name evidence="1" type="ORF">PF66_05857</name>
</gene>
<name>A0A0M9GCF1_9PSED</name>
<dbReference type="STRING" id="50340.PF66_05857"/>
<dbReference type="EMBL" id="JSYZ01000027">
    <property type="protein sequence ID" value="KPA87637.1"/>
    <property type="molecule type" value="Genomic_DNA"/>
</dbReference>